<dbReference type="InterPro" id="IPR009939">
    <property type="entry name" value="Chitosanase_fungal"/>
</dbReference>
<reference evidence="11 12" key="1">
    <citation type="submission" date="2024-09" db="EMBL/GenBank/DDBJ databases">
        <title>Itraconazole resistance in Madurella fahalii resulting from another homologue of gene encoding cytochrome P450 14-alpha sterol demethylase (CYP51).</title>
        <authorList>
            <person name="Yoshioka I."/>
            <person name="Fahal A.H."/>
            <person name="Kaneko S."/>
            <person name="Yaguchi T."/>
        </authorList>
    </citation>
    <scope>NUCLEOTIDE SEQUENCE [LARGE SCALE GENOMIC DNA]</scope>
    <source>
        <strain evidence="11 12">IFM 68171</strain>
    </source>
</reference>
<comment type="subcellular location">
    <subcellularLocation>
        <location evidence="2 10">Secreted</location>
    </subcellularLocation>
</comment>
<keyword evidence="4" id="KW-0964">Secreted</keyword>
<organism evidence="11 12">
    <name type="scientific">Madurella fahalii</name>
    <dbReference type="NCBI Taxonomy" id="1157608"/>
    <lineage>
        <taxon>Eukaryota</taxon>
        <taxon>Fungi</taxon>
        <taxon>Dikarya</taxon>
        <taxon>Ascomycota</taxon>
        <taxon>Pezizomycotina</taxon>
        <taxon>Sordariomycetes</taxon>
        <taxon>Sordariomycetidae</taxon>
        <taxon>Sordariales</taxon>
        <taxon>Sordariales incertae sedis</taxon>
        <taxon>Madurella</taxon>
    </lineage>
</organism>
<keyword evidence="12" id="KW-1185">Reference proteome</keyword>
<evidence type="ECO:0000256" key="9">
    <source>
        <dbReference type="ARBA" id="ARBA00023326"/>
    </source>
</evidence>
<dbReference type="PANTHER" id="PTHR42061:SF6">
    <property type="entry name" value="ENDO-CHITOSANASE"/>
    <property type="match status" value="1"/>
</dbReference>
<accession>A0ABQ0GNX8</accession>
<evidence type="ECO:0000256" key="1">
    <source>
        <dbReference type="ARBA" id="ARBA00000405"/>
    </source>
</evidence>
<dbReference type="PANTHER" id="PTHR42061">
    <property type="entry name" value="ENDO-CHITOSANASE"/>
    <property type="match status" value="1"/>
</dbReference>
<keyword evidence="8 10" id="KW-0326">Glycosidase</keyword>
<sequence>MGDDDGRCGNSEDTQFITSLQWIAEGYNKVINKLNAIAHPYVVFGNEGFKPGWTTFGPWEYGIEPLSLVAVVYGGDKLICGVWGDEPGDDGDRPIADEASILLVTACFGTGMNGNNGHDDDDLLCIAFHGSDAVRGADGADWGTYSYGDF</sequence>
<keyword evidence="7" id="KW-0119">Carbohydrate metabolism</keyword>
<dbReference type="EC" id="3.2.1.132" evidence="10"/>
<evidence type="ECO:0000256" key="8">
    <source>
        <dbReference type="ARBA" id="ARBA00023295"/>
    </source>
</evidence>
<comment type="function">
    <text evidence="10">Chitosanase catalyzing the endo-type cleavage of chitosan, the deacylated form of chitin. Chitosanase may be crucial in the degradation of the deacetylated portion of chitin in the fungal cell wall.</text>
</comment>
<comment type="caution">
    <text evidence="11">The sequence shown here is derived from an EMBL/GenBank/DDBJ whole genome shotgun (WGS) entry which is preliminary data.</text>
</comment>
<evidence type="ECO:0000256" key="6">
    <source>
        <dbReference type="ARBA" id="ARBA00022801"/>
    </source>
</evidence>
<dbReference type="Proteomes" id="UP001628179">
    <property type="component" value="Unassembled WGS sequence"/>
</dbReference>
<evidence type="ECO:0000256" key="3">
    <source>
        <dbReference type="ARBA" id="ARBA00007799"/>
    </source>
</evidence>
<evidence type="ECO:0000256" key="10">
    <source>
        <dbReference type="RuleBase" id="RU361208"/>
    </source>
</evidence>
<comment type="similarity">
    <text evidence="3 10">Belongs to the glycosyl hydrolase 75 family.</text>
</comment>
<dbReference type="GeneID" id="98180394"/>
<protein>
    <recommendedName>
        <fullName evidence="10">Endo-chitosanase</fullName>
        <ecNumber evidence="10">3.2.1.132</ecNumber>
    </recommendedName>
</protein>
<evidence type="ECO:0000256" key="5">
    <source>
        <dbReference type="ARBA" id="ARBA00022729"/>
    </source>
</evidence>
<dbReference type="RefSeq" id="XP_070921172.1">
    <property type="nucleotide sequence ID" value="XM_071065071.1"/>
</dbReference>
<evidence type="ECO:0000256" key="2">
    <source>
        <dbReference type="ARBA" id="ARBA00004613"/>
    </source>
</evidence>
<gene>
    <name evidence="11" type="ORF">MFIFM68171_09652</name>
</gene>
<evidence type="ECO:0000256" key="4">
    <source>
        <dbReference type="ARBA" id="ARBA00022525"/>
    </source>
</evidence>
<dbReference type="Pfam" id="PF07335">
    <property type="entry name" value="Glyco_hydro_75"/>
    <property type="match status" value="1"/>
</dbReference>
<comment type="catalytic activity">
    <reaction evidence="1 10">
        <text>Endohydrolysis of beta-(1-&gt;4)-linkages between D-glucosamine residues in a partly acetylated chitosan.</text>
        <dbReference type="EC" id="3.2.1.132"/>
    </reaction>
</comment>
<evidence type="ECO:0000313" key="11">
    <source>
        <dbReference type="EMBL" id="GAB1319442.1"/>
    </source>
</evidence>
<evidence type="ECO:0000313" key="12">
    <source>
        <dbReference type="Proteomes" id="UP001628179"/>
    </source>
</evidence>
<proteinExistence type="inferred from homology"/>
<keyword evidence="5" id="KW-0732">Signal</keyword>
<dbReference type="EMBL" id="BAAFSV010000005">
    <property type="protein sequence ID" value="GAB1319442.1"/>
    <property type="molecule type" value="Genomic_DNA"/>
</dbReference>
<name>A0ABQ0GNX8_9PEZI</name>
<evidence type="ECO:0000256" key="7">
    <source>
        <dbReference type="ARBA" id="ARBA00023277"/>
    </source>
</evidence>
<keyword evidence="9 10" id="KW-0624">Polysaccharide degradation</keyword>
<keyword evidence="6 10" id="KW-0378">Hydrolase</keyword>